<gene>
    <name evidence="3" type="ORF">EJ03DRAFT_391738</name>
</gene>
<keyword evidence="2 3" id="KW-0808">Transferase</keyword>
<dbReference type="GO" id="GO:0016407">
    <property type="term" value="F:acetyltransferase activity"/>
    <property type="evidence" value="ECO:0007669"/>
    <property type="project" value="InterPro"/>
</dbReference>
<dbReference type="Proteomes" id="UP000799436">
    <property type="component" value="Unassembled WGS sequence"/>
</dbReference>
<evidence type="ECO:0000256" key="2">
    <source>
        <dbReference type="RuleBase" id="RU003452"/>
    </source>
</evidence>
<dbReference type="PANTHER" id="PTHR11786">
    <property type="entry name" value="N-HYDROXYARYLAMINE O-ACETYLTRANSFERASE"/>
    <property type="match status" value="1"/>
</dbReference>
<accession>A0A6G1KWK5</accession>
<dbReference type="PRINTS" id="PR01543">
    <property type="entry name" value="ANATRNSFRASE"/>
</dbReference>
<dbReference type="EMBL" id="ML995903">
    <property type="protein sequence ID" value="KAF2765005.1"/>
    <property type="molecule type" value="Genomic_DNA"/>
</dbReference>
<evidence type="ECO:0000313" key="3">
    <source>
        <dbReference type="EMBL" id="KAF2765005.1"/>
    </source>
</evidence>
<protein>
    <submittedName>
        <fullName evidence="3">Arylamine N-acetyltransferase 1</fullName>
    </submittedName>
</protein>
<sequence>MAHATPRLTQFPIDPKDRPIYSKDQLQTYFKRVKIPQEYLVPLLSNKFLSRTREHGLPFLHALTRYHVCNVPFENLELHYSTHKTISLDMDDLYTKFAQHGRGGRCMENNSFFGTVLRSLGFDVRNCGGRVSRMMAAGHETRELQGQTYDPWNHMLNLVRLDNCWFVVDVGMGAMGPNIVYPLEDGYEAESIAPRRIRLQRRCIPERAAEREEDAQQLWCFDVCFKPDVSDSSKNEWVPTYCFTETEFLPQDYEMMSWWTSTSPKSFFTYVLLCTKMIQDEESEKIIGDVSLVGNSIKRKIAPGQRDVIGKLKSEEDRVKALKDIFDIDLTPEEQAGISLMMRTQ</sequence>
<name>A0A6G1KWK5_9PEZI</name>
<dbReference type="Pfam" id="PF00797">
    <property type="entry name" value="Acetyltransf_2"/>
    <property type="match status" value="1"/>
</dbReference>
<dbReference type="AlphaFoldDB" id="A0A6G1KWK5"/>
<keyword evidence="4" id="KW-1185">Reference proteome</keyword>
<reference evidence="3" key="1">
    <citation type="journal article" date="2020" name="Stud. Mycol.">
        <title>101 Dothideomycetes genomes: a test case for predicting lifestyles and emergence of pathogens.</title>
        <authorList>
            <person name="Haridas S."/>
            <person name="Albert R."/>
            <person name="Binder M."/>
            <person name="Bloem J."/>
            <person name="Labutti K."/>
            <person name="Salamov A."/>
            <person name="Andreopoulos B."/>
            <person name="Baker S."/>
            <person name="Barry K."/>
            <person name="Bills G."/>
            <person name="Bluhm B."/>
            <person name="Cannon C."/>
            <person name="Castanera R."/>
            <person name="Culley D."/>
            <person name="Daum C."/>
            <person name="Ezra D."/>
            <person name="Gonzalez J."/>
            <person name="Henrissat B."/>
            <person name="Kuo A."/>
            <person name="Liang C."/>
            <person name="Lipzen A."/>
            <person name="Lutzoni F."/>
            <person name="Magnuson J."/>
            <person name="Mondo S."/>
            <person name="Nolan M."/>
            <person name="Ohm R."/>
            <person name="Pangilinan J."/>
            <person name="Park H.-J."/>
            <person name="Ramirez L."/>
            <person name="Alfaro M."/>
            <person name="Sun H."/>
            <person name="Tritt A."/>
            <person name="Yoshinaga Y."/>
            <person name="Zwiers L.-H."/>
            <person name="Turgeon B."/>
            <person name="Goodwin S."/>
            <person name="Spatafora J."/>
            <person name="Crous P."/>
            <person name="Grigoriev I."/>
        </authorList>
    </citation>
    <scope>NUCLEOTIDE SEQUENCE</scope>
    <source>
        <strain evidence="3">CBS 116005</strain>
    </source>
</reference>
<proteinExistence type="inferred from homology"/>
<organism evidence="3 4">
    <name type="scientific">Teratosphaeria nubilosa</name>
    <dbReference type="NCBI Taxonomy" id="161662"/>
    <lineage>
        <taxon>Eukaryota</taxon>
        <taxon>Fungi</taxon>
        <taxon>Dikarya</taxon>
        <taxon>Ascomycota</taxon>
        <taxon>Pezizomycotina</taxon>
        <taxon>Dothideomycetes</taxon>
        <taxon>Dothideomycetidae</taxon>
        <taxon>Mycosphaerellales</taxon>
        <taxon>Teratosphaeriaceae</taxon>
        <taxon>Teratosphaeria</taxon>
    </lineage>
</organism>
<comment type="similarity">
    <text evidence="1 2">Belongs to the arylamine N-acetyltransferase family.</text>
</comment>
<dbReference type="OrthoDB" id="10260017at2759"/>
<evidence type="ECO:0000256" key="1">
    <source>
        <dbReference type="ARBA" id="ARBA00006547"/>
    </source>
</evidence>
<evidence type="ECO:0000313" key="4">
    <source>
        <dbReference type="Proteomes" id="UP000799436"/>
    </source>
</evidence>
<dbReference type="InterPro" id="IPR038765">
    <property type="entry name" value="Papain-like_cys_pep_sf"/>
</dbReference>
<dbReference type="PANTHER" id="PTHR11786:SF0">
    <property type="entry name" value="ARYLAMINE N-ACETYLTRANSFERASE 4-RELATED"/>
    <property type="match status" value="1"/>
</dbReference>
<dbReference type="Gene3D" id="3.30.2140.20">
    <property type="match status" value="1"/>
</dbReference>
<dbReference type="InterPro" id="IPR053710">
    <property type="entry name" value="Arylamine_NAT_domain_sf"/>
</dbReference>
<keyword evidence="2" id="KW-0012">Acyltransferase</keyword>
<dbReference type="SUPFAM" id="SSF54001">
    <property type="entry name" value="Cysteine proteinases"/>
    <property type="match status" value="1"/>
</dbReference>
<dbReference type="InterPro" id="IPR001447">
    <property type="entry name" value="Arylamine_N-AcTrfase"/>
</dbReference>